<dbReference type="WormBase" id="Y6E2A.7">
    <property type="protein sequence ID" value="CE47307"/>
    <property type="gene ID" value="WBGene00012400"/>
</dbReference>
<name>O45974_CAEEL</name>
<dbReference type="AGR" id="WB:WBGene00012400"/>
<dbReference type="InParanoid" id="O45974"/>
<dbReference type="EMBL" id="BX284605">
    <property type="protein sequence ID" value="CAA15968.2"/>
    <property type="molecule type" value="Genomic_DNA"/>
</dbReference>
<dbReference type="PANTHER" id="PTHR21566">
    <property type="entry name" value="CILIA- AND FLAGELLA-ASSOCIATED PROTEIN 251-LIKE-RELATED-RELATED"/>
    <property type="match status" value="1"/>
</dbReference>
<sequence length="351" mass="41522">MKKFLVTREFQVNFTDALKNDQLENWHNCRIEQVENIGQFLKSLKIQGYGFETSVICKHLCDNFSKFYTLFWQIEQSPKKNQFLRIGKFLSTLRSDRDEKDVIKEFNRKLIKYKQQKRWSKMFEYCKFYVDSILEQLRTQYHLDIRIEGDDGKFYYTFSDAEKKKNGRIKSEQFLNVHQRTGRHNWYPSKSLRERPRKIKESSVEASIVPKSINHSEIRRCRSAEQLSCFSQTSQEVKNFETKPDDLEAQELIIKETRGCSTVSVTLQNSEAPENILEDRIEQENLRKLGETRTFRALSIESVESDVTDNSFEMKLKAQEAEGAAKLLEAQSNRENTNFVKKELHKLINSF</sequence>
<evidence type="ECO:0000313" key="3">
    <source>
        <dbReference type="WormBase" id="Y6E2A.7"/>
    </source>
</evidence>
<dbReference type="AlphaFoldDB" id="O45974"/>
<dbReference type="STRING" id="6239.Y6E2A.7.1"/>
<dbReference type="HOGENOM" id="CLU_790474_0_0_1"/>
<dbReference type="KEGG" id="cel:CELE_Y6E2A.7"/>
<accession>O45974</accession>
<dbReference type="GeneID" id="189378"/>
<protein>
    <submittedName>
        <fullName evidence="1">SPK domain-containing protein</fullName>
    </submittedName>
</protein>
<dbReference type="InterPro" id="IPR007883">
    <property type="entry name" value="DUF713"/>
</dbReference>
<evidence type="ECO:0000313" key="2">
    <source>
        <dbReference type="Proteomes" id="UP000001940"/>
    </source>
</evidence>
<dbReference type="UCSC" id="Y6E2A.7">
    <property type="organism name" value="c. elegans"/>
</dbReference>
<dbReference type="RefSeq" id="NP_506912.2">
    <property type="nucleotide sequence ID" value="NM_074511.2"/>
</dbReference>
<gene>
    <name evidence="1" type="ORF">CELE_Y6E2A.7</name>
    <name evidence="1 3" type="ORF">Y6E2A.7</name>
</gene>
<dbReference type="PaxDb" id="6239-Y6E2A.7"/>
<dbReference type="PANTHER" id="PTHR21566:SF1">
    <property type="entry name" value="SPK DOMAIN-CONTAINING PROTEIN"/>
    <property type="match status" value="1"/>
</dbReference>
<dbReference type="SMR" id="O45974"/>
<organism evidence="1 2">
    <name type="scientific">Caenorhabditis elegans</name>
    <dbReference type="NCBI Taxonomy" id="6239"/>
    <lineage>
        <taxon>Eukaryota</taxon>
        <taxon>Metazoa</taxon>
        <taxon>Ecdysozoa</taxon>
        <taxon>Nematoda</taxon>
        <taxon>Chromadorea</taxon>
        <taxon>Rhabditida</taxon>
        <taxon>Rhabditina</taxon>
        <taxon>Rhabditomorpha</taxon>
        <taxon>Rhabditoidea</taxon>
        <taxon>Rhabditidae</taxon>
        <taxon>Peloderinae</taxon>
        <taxon>Caenorhabditis</taxon>
    </lineage>
</organism>
<dbReference type="Proteomes" id="UP000001940">
    <property type="component" value="Chromosome V"/>
</dbReference>
<reference evidence="1 2" key="1">
    <citation type="journal article" date="1998" name="Science">
        <title>Genome sequence of the nematode C. elegans: a platform for investigating biology.</title>
        <authorList>
            <consortium name="The C. elegans sequencing consortium"/>
            <person name="Sulson J.E."/>
            <person name="Waterston R."/>
        </authorList>
    </citation>
    <scope>NUCLEOTIDE SEQUENCE [LARGE SCALE GENOMIC DNA]</scope>
    <source>
        <strain evidence="1 2">Bristol N2</strain>
    </source>
</reference>
<evidence type="ECO:0000313" key="1">
    <source>
        <dbReference type="EMBL" id="CAA15968.2"/>
    </source>
</evidence>
<dbReference type="CTD" id="189378"/>
<proteinExistence type="predicted"/>
<keyword evidence="2" id="KW-1185">Reference proteome</keyword>